<reference evidence="10 11" key="1">
    <citation type="journal article" date="2018" name="Nat. Ecol. Evol.">
        <title>Pezizomycetes genomes reveal the molecular basis of ectomycorrhizal truffle lifestyle.</title>
        <authorList>
            <person name="Murat C."/>
            <person name="Payen T."/>
            <person name="Noel B."/>
            <person name="Kuo A."/>
            <person name="Morin E."/>
            <person name="Chen J."/>
            <person name="Kohler A."/>
            <person name="Krizsan K."/>
            <person name="Balestrini R."/>
            <person name="Da Silva C."/>
            <person name="Montanini B."/>
            <person name="Hainaut M."/>
            <person name="Levati E."/>
            <person name="Barry K.W."/>
            <person name="Belfiori B."/>
            <person name="Cichocki N."/>
            <person name="Clum A."/>
            <person name="Dockter R.B."/>
            <person name="Fauchery L."/>
            <person name="Guy J."/>
            <person name="Iotti M."/>
            <person name="Le Tacon F."/>
            <person name="Lindquist E.A."/>
            <person name="Lipzen A."/>
            <person name="Malagnac F."/>
            <person name="Mello A."/>
            <person name="Molinier V."/>
            <person name="Miyauchi S."/>
            <person name="Poulain J."/>
            <person name="Riccioni C."/>
            <person name="Rubini A."/>
            <person name="Sitrit Y."/>
            <person name="Splivallo R."/>
            <person name="Traeger S."/>
            <person name="Wang M."/>
            <person name="Zifcakova L."/>
            <person name="Wipf D."/>
            <person name="Zambonelli A."/>
            <person name="Paolocci F."/>
            <person name="Nowrousian M."/>
            <person name="Ottonello S."/>
            <person name="Baldrian P."/>
            <person name="Spatafora J.W."/>
            <person name="Henrissat B."/>
            <person name="Nagy L.G."/>
            <person name="Aury J.M."/>
            <person name="Wincker P."/>
            <person name="Grigoriev I.V."/>
            <person name="Bonfante P."/>
            <person name="Martin F.M."/>
        </authorList>
    </citation>
    <scope>NUCLEOTIDE SEQUENCE [LARGE SCALE GENOMIC DNA]</scope>
    <source>
        <strain evidence="10 11">RN42</strain>
    </source>
</reference>
<sequence>MSFFTRPALFLCSRSTIQLQFSRGLASTVGVAHDFTHCVIGAGVVGLAVARRLAQIEGASTVLLEKHNAFGTETSSRNSEIIHAGLYYPKDSLKTELCIKGKDMLYELCQKENIPFRRTGKWIVAQTAQQWEDLRRMHEHAESLGVSTRFVDKDEAAHREPEVRAEFGILESPTTGIIDSHAYMTYLLGAFENAGGDYAVNTSVEKISQHPSGKGFTIHTKDTSSPDSEATEITATKVINAAGLYAIPLSNTILPPERHLKPYYCKGNYFTYSLPFAHPIQTLLYPSPSIDKGGLGTHLTLDMGGGIKFGPDIEWVEPPLNYDVTANERQLDEVYRVVKEYLPDIKREGLQMGYSGIRPKAAPVGNVADFIIREETDCGLDGFVNLLGIESPGLTSSLAIAEKVYGLLEGK</sequence>
<evidence type="ECO:0000256" key="3">
    <source>
        <dbReference type="ARBA" id="ARBA00022827"/>
    </source>
</evidence>
<dbReference type="Gene3D" id="3.30.9.10">
    <property type="entry name" value="D-Amino Acid Oxidase, subunit A, domain 2"/>
    <property type="match status" value="1"/>
</dbReference>
<dbReference type="Pfam" id="PF01266">
    <property type="entry name" value="DAO"/>
    <property type="match status" value="1"/>
</dbReference>
<proteinExistence type="inferred from homology"/>
<evidence type="ECO:0000256" key="5">
    <source>
        <dbReference type="ARBA" id="ARBA00036066"/>
    </source>
</evidence>
<dbReference type="STRING" id="1160509.A0A3N4IPX2"/>
<dbReference type="PANTHER" id="PTHR43104">
    <property type="entry name" value="L-2-HYDROXYGLUTARATE DEHYDROGENASE, MITOCHONDRIAL"/>
    <property type="match status" value="1"/>
</dbReference>
<feature type="domain" description="FAD dependent oxidoreductase" evidence="9">
    <location>
        <begin position="38"/>
        <end position="403"/>
    </location>
</feature>
<dbReference type="EMBL" id="ML119648">
    <property type="protein sequence ID" value="RPA86788.1"/>
    <property type="molecule type" value="Genomic_DNA"/>
</dbReference>
<comment type="cofactor">
    <cofactor evidence="1">
        <name>FAD</name>
        <dbReference type="ChEBI" id="CHEBI:57692"/>
    </cofactor>
</comment>
<comment type="catalytic activity">
    <reaction evidence="5">
        <text>(S)-2-hydroxyglutarate + A = 2-oxoglutarate + AH2</text>
        <dbReference type="Rhea" id="RHEA:21252"/>
        <dbReference type="ChEBI" id="CHEBI:13193"/>
        <dbReference type="ChEBI" id="CHEBI:16782"/>
        <dbReference type="ChEBI" id="CHEBI:16810"/>
        <dbReference type="ChEBI" id="CHEBI:17499"/>
        <dbReference type="EC" id="1.1.99.2"/>
    </reaction>
</comment>
<dbReference type="InterPro" id="IPR036188">
    <property type="entry name" value="FAD/NAD-bd_sf"/>
</dbReference>
<evidence type="ECO:0000313" key="10">
    <source>
        <dbReference type="EMBL" id="RPA86788.1"/>
    </source>
</evidence>
<dbReference type="PANTHER" id="PTHR43104:SF4">
    <property type="entry name" value="L-2-HYDROXYGLUTARATE DEHYDROGENASE, MITOCHONDRIAL"/>
    <property type="match status" value="1"/>
</dbReference>
<dbReference type="AlphaFoldDB" id="A0A3N4IPX2"/>
<keyword evidence="11" id="KW-1185">Reference proteome</keyword>
<evidence type="ECO:0000259" key="9">
    <source>
        <dbReference type="Pfam" id="PF01266"/>
    </source>
</evidence>
<gene>
    <name evidence="10" type="ORF">BJ508DRAFT_220783</name>
</gene>
<evidence type="ECO:0000256" key="8">
    <source>
        <dbReference type="ARBA" id="ARBA00041137"/>
    </source>
</evidence>
<evidence type="ECO:0000256" key="1">
    <source>
        <dbReference type="ARBA" id="ARBA00001974"/>
    </source>
</evidence>
<accession>A0A3N4IPX2</accession>
<dbReference type="OrthoDB" id="498204at2759"/>
<dbReference type="Gene3D" id="3.50.50.60">
    <property type="entry name" value="FAD/NAD(P)-binding domain"/>
    <property type="match status" value="1"/>
</dbReference>
<evidence type="ECO:0000313" key="11">
    <source>
        <dbReference type="Proteomes" id="UP000275078"/>
    </source>
</evidence>
<comment type="similarity">
    <text evidence="6">Belongs to the L2HGDH family.</text>
</comment>
<keyword evidence="4" id="KW-0560">Oxidoreductase</keyword>
<name>A0A3N4IPX2_ASCIM</name>
<organism evidence="10 11">
    <name type="scientific">Ascobolus immersus RN42</name>
    <dbReference type="NCBI Taxonomy" id="1160509"/>
    <lineage>
        <taxon>Eukaryota</taxon>
        <taxon>Fungi</taxon>
        <taxon>Dikarya</taxon>
        <taxon>Ascomycota</taxon>
        <taxon>Pezizomycotina</taxon>
        <taxon>Pezizomycetes</taxon>
        <taxon>Pezizales</taxon>
        <taxon>Ascobolaceae</taxon>
        <taxon>Ascobolus</taxon>
    </lineage>
</organism>
<dbReference type="Proteomes" id="UP000275078">
    <property type="component" value="Unassembled WGS sequence"/>
</dbReference>
<evidence type="ECO:0000256" key="2">
    <source>
        <dbReference type="ARBA" id="ARBA00022630"/>
    </source>
</evidence>
<keyword evidence="3" id="KW-0274">FAD</keyword>
<keyword evidence="2" id="KW-0285">Flavoprotein</keyword>
<evidence type="ECO:0000256" key="7">
    <source>
        <dbReference type="ARBA" id="ARBA00038878"/>
    </source>
</evidence>
<dbReference type="GO" id="GO:0047545">
    <property type="term" value="F:(S)-2-hydroxyglutarate dehydrogenase activity"/>
    <property type="evidence" value="ECO:0007669"/>
    <property type="project" value="UniProtKB-EC"/>
</dbReference>
<evidence type="ECO:0000256" key="6">
    <source>
        <dbReference type="ARBA" id="ARBA00037941"/>
    </source>
</evidence>
<protein>
    <recommendedName>
        <fullName evidence="8">L-2-hydroxyglutarate dehydrogenase, mitochondrial</fullName>
        <ecNumber evidence="7">1.1.99.2</ecNumber>
    </recommendedName>
</protein>
<dbReference type="EC" id="1.1.99.2" evidence="7"/>
<dbReference type="SUPFAM" id="SSF51905">
    <property type="entry name" value="FAD/NAD(P)-binding domain"/>
    <property type="match status" value="1"/>
</dbReference>
<dbReference type="InterPro" id="IPR006076">
    <property type="entry name" value="FAD-dep_OxRdtase"/>
</dbReference>
<evidence type="ECO:0000256" key="4">
    <source>
        <dbReference type="ARBA" id="ARBA00023002"/>
    </source>
</evidence>